<evidence type="ECO:0000313" key="3">
    <source>
        <dbReference type="Proteomes" id="UP000735302"/>
    </source>
</evidence>
<gene>
    <name evidence="2" type="ORF">PoB_004031400</name>
</gene>
<dbReference type="AlphaFoldDB" id="A0AAV4B532"/>
<keyword evidence="1" id="KW-0732">Signal</keyword>
<name>A0AAV4B532_9GAST</name>
<sequence>MSESAACLHNYPLMLMILLIITFAASTKGTASGINLDVSHTNDPTTLSGLMVVNCSVDASSTNMVTVASLTVFGSKPYRNQGEFDELAVVDMWSHSPKLTGDLEDADVVISGKTGPENAGQAYIMISWNVPIPEYRQYYKCVAHGLDRQRQAASIAKTVKVEIHNEGCCEKIDSVDSQLREVSQKVGKTCTAKTAAALNGKVKNGKVRTIEALDSKIDS</sequence>
<organism evidence="2 3">
    <name type="scientific">Plakobranchus ocellatus</name>
    <dbReference type="NCBI Taxonomy" id="259542"/>
    <lineage>
        <taxon>Eukaryota</taxon>
        <taxon>Metazoa</taxon>
        <taxon>Spiralia</taxon>
        <taxon>Lophotrochozoa</taxon>
        <taxon>Mollusca</taxon>
        <taxon>Gastropoda</taxon>
        <taxon>Heterobranchia</taxon>
        <taxon>Euthyneura</taxon>
        <taxon>Panpulmonata</taxon>
        <taxon>Sacoglossa</taxon>
        <taxon>Placobranchoidea</taxon>
        <taxon>Plakobranchidae</taxon>
        <taxon>Plakobranchus</taxon>
    </lineage>
</organism>
<evidence type="ECO:0000313" key="2">
    <source>
        <dbReference type="EMBL" id="GFO13809.1"/>
    </source>
</evidence>
<dbReference type="EMBL" id="BLXT01004508">
    <property type="protein sequence ID" value="GFO13809.1"/>
    <property type="molecule type" value="Genomic_DNA"/>
</dbReference>
<feature type="signal peptide" evidence="1">
    <location>
        <begin position="1"/>
        <end position="26"/>
    </location>
</feature>
<evidence type="ECO:0000256" key="1">
    <source>
        <dbReference type="SAM" id="SignalP"/>
    </source>
</evidence>
<comment type="caution">
    <text evidence="2">The sequence shown here is derived from an EMBL/GenBank/DDBJ whole genome shotgun (WGS) entry which is preliminary data.</text>
</comment>
<accession>A0AAV4B532</accession>
<protein>
    <submittedName>
        <fullName evidence="2">Uncharacterized protein</fullName>
    </submittedName>
</protein>
<dbReference type="Proteomes" id="UP000735302">
    <property type="component" value="Unassembled WGS sequence"/>
</dbReference>
<feature type="chain" id="PRO_5043326973" evidence="1">
    <location>
        <begin position="27"/>
        <end position="219"/>
    </location>
</feature>
<proteinExistence type="predicted"/>
<keyword evidence="3" id="KW-1185">Reference proteome</keyword>
<reference evidence="2 3" key="1">
    <citation type="journal article" date="2021" name="Elife">
        <title>Chloroplast acquisition without the gene transfer in kleptoplastic sea slugs, Plakobranchus ocellatus.</title>
        <authorList>
            <person name="Maeda T."/>
            <person name="Takahashi S."/>
            <person name="Yoshida T."/>
            <person name="Shimamura S."/>
            <person name="Takaki Y."/>
            <person name="Nagai Y."/>
            <person name="Toyoda A."/>
            <person name="Suzuki Y."/>
            <person name="Arimoto A."/>
            <person name="Ishii H."/>
            <person name="Satoh N."/>
            <person name="Nishiyama T."/>
            <person name="Hasebe M."/>
            <person name="Maruyama T."/>
            <person name="Minagawa J."/>
            <person name="Obokata J."/>
            <person name="Shigenobu S."/>
        </authorList>
    </citation>
    <scope>NUCLEOTIDE SEQUENCE [LARGE SCALE GENOMIC DNA]</scope>
</reference>